<evidence type="ECO:0008006" key="7">
    <source>
        <dbReference type="Google" id="ProtNLM"/>
    </source>
</evidence>
<evidence type="ECO:0000313" key="5">
    <source>
        <dbReference type="EMBL" id="NJP01210.1"/>
    </source>
</evidence>
<dbReference type="Pfam" id="PF15604">
    <property type="entry name" value="Ntox15"/>
    <property type="match status" value="1"/>
</dbReference>
<evidence type="ECO:0000256" key="1">
    <source>
        <dbReference type="SAM" id="MobiDB-lite"/>
    </source>
</evidence>
<keyword evidence="2" id="KW-0472">Membrane</keyword>
<dbReference type="InterPro" id="IPR028949">
    <property type="entry name" value="Ntox15"/>
</dbReference>
<organism evidence="5 6">
    <name type="scientific">Pseudomonas quercus</name>
    <dbReference type="NCBI Taxonomy" id="2722792"/>
    <lineage>
        <taxon>Bacteria</taxon>
        <taxon>Pseudomonadati</taxon>
        <taxon>Pseudomonadota</taxon>
        <taxon>Gammaproteobacteria</taxon>
        <taxon>Pseudomonadales</taxon>
        <taxon>Pseudomonadaceae</taxon>
        <taxon>Pseudomonas</taxon>
    </lineage>
</organism>
<keyword evidence="2" id="KW-0812">Transmembrane</keyword>
<evidence type="ECO:0000256" key="2">
    <source>
        <dbReference type="SAM" id="Phobius"/>
    </source>
</evidence>
<name>A0ABX0YE61_9PSED</name>
<evidence type="ECO:0000259" key="4">
    <source>
        <dbReference type="Pfam" id="PF21724"/>
    </source>
</evidence>
<dbReference type="Pfam" id="PF21724">
    <property type="entry name" value="DUF6861"/>
    <property type="match status" value="1"/>
</dbReference>
<feature type="compositionally biased region" description="Basic and acidic residues" evidence="1">
    <location>
        <begin position="274"/>
        <end position="287"/>
    </location>
</feature>
<dbReference type="RefSeq" id="WP_168083775.1">
    <property type="nucleotide sequence ID" value="NZ_JAAVJI010000004.1"/>
</dbReference>
<accession>A0ABX0YE61</accession>
<protein>
    <recommendedName>
        <fullName evidence="7">Novel toxin 15 domain-containing protein</fullName>
    </recommendedName>
</protein>
<dbReference type="EMBL" id="JAAVJI010000004">
    <property type="protein sequence ID" value="NJP01210.1"/>
    <property type="molecule type" value="Genomic_DNA"/>
</dbReference>
<keyword evidence="6" id="KW-1185">Reference proteome</keyword>
<proteinExistence type="predicted"/>
<keyword evidence="2" id="KW-1133">Transmembrane helix</keyword>
<comment type="caution">
    <text evidence="5">The sequence shown here is derived from an EMBL/GenBank/DDBJ whole genome shotgun (WGS) entry which is preliminary data.</text>
</comment>
<feature type="transmembrane region" description="Helical" evidence="2">
    <location>
        <begin position="126"/>
        <end position="150"/>
    </location>
</feature>
<feature type="region of interest" description="Disordered" evidence="1">
    <location>
        <begin position="254"/>
        <end position="287"/>
    </location>
</feature>
<evidence type="ECO:0000313" key="6">
    <source>
        <dbReference type="Proteomes" id="UP000746535"/>
    </source>
</evidence>
<sequence length="466" mass="50324">MPLWNPRPSWLDIQAWAERLFGQRAMSERSGNTSPISALSMLSMPSLGLINRRIQCVRRACDLAEQQAGASLLKRFSDLDIRSILADLMGVVTDMAMIIVGSALTGGAVGGGLGAMAGGVGAAPGAMAGALLGMHAGTWLLSILGLASLAEFFTDELKPIVMGYLRGARIAWQGPKERNGNPLGSFSNDEMAAQQGAVDIAQSHEAVVVLLLGAMVAYFTRGRGTAQVLASDMRRSERGASLGQWMVKHEDALKQHPDLKAPEPRRSVVSPEAPEPRPKHAADKEKEALKGRANAMPLHEVHCFEAGRLPASKWEEFRKQLKGQQNGLNQLTVEEYLKNIANPVKRSRAAAKAARSRFSNDLESRFYREFSKGMDPFDAEAAAKEKARQVMSQVAGLHNPDLSAGGNDVIGGFGDRRVNSSIGAQWRGKIQGIREAAESVPKAVQGSTMMNVRLRRCPRSRGKING</sequence>
<reference evidence="5 6" key="1">
    <citation type="submission" date="2020-03" db="EMBL/GenBank/DDBJ databases">
        <authorList>
            <person name="Wang L."/>
            <person name="He N."/>
            <person name="Li Y."/>
            <person name="Fang Y."/>
            <person name="Zhang F."/>
        </authorList>
    </citation>
    <scope>NUCLEOTIDE SEQUENCE [LARGE SCALE GENOMIC DNA]</scope>
    <source>
        <strain evidence="6">hsmgli-8</strain>
    </source>
</reference>
<feature type="domain" description="NAD(+)--protein-arginine ADP-ribosyltransferase Tre1-like N-terminal" evidence="4">
    <location>
        <begin position="57"/>
        <end position="250"/>
    </location>
</feature>
<gene>
    <name evidence="5" type="ORF">HBH25_10070</name>
</gene>
<dbReference type="Proteomes" id="UP000746535">
    <property type="component" value="Unassembled WGS sequence"/>
</dbReference>
<feature type="compositionally biased region" description="Basic and acidic residues" evidence="1">
    <location>
        <begin position="254"/>
        <end position="266"/>
    </location>
</feature>
<feature type="domain" description="Novel toxin 15" evidence="3">
    <location>
        <begin position="314"/>
        <end position="454"/>
    </location>
</feature>
<dbReference type="InterPro" id="IPR049195">
    <property type="entry name" value="Tre1-like_N"/>
</dbReference>
<evidence type="ECO:0000259" key="3">
    <source>
        <dbReference type="Pfam" id="PF15604"/>
    </source>
</evidence>